<evidence type="ECO:0000313" key="4">
    <source>
        <dbReference type="EMBL" id="SDF59168.1"/>
    </source>
</evidence>
<evidence type="ECO:0000256" key="1">
    <source>
        <dbReference type="ARBA" id="ARBA00023172"/>
    </source>
</evidence>
<dbReference type="RefSeq" id="WP_090018558.1">
    <property type="nucleotide sequence ID" value="NZ_FNCE01000001.1"/>
</dbReference>
<dbReference type="InterPro" id="IPR011010">
    <property type="entry name" value="DNA_brk_join_enz"/>
</dbReference>
<proteinExistence type="predicted"/>
<dbReference type="EMBL" id="FNCE01000001">
    <property type="protein sequence ID" value="SDF59168.1"/>
    <property type="molecule type" value="Genomic_DNA"/>
</dbReference>
<dbReference type="STRING" id="1082479.SAMN05216241_101554"/>
<feature type="domain" description="Tyr recombinase" evidence="3">
    <location>
        <begin position="66"/>
        <end position="124"/>
    </location>
</feature>
<dbReference type="GO" id="GO:0006310">
    <property type="term" value="P:DNA recombination"/>
    <property type="evidence" value="ECO:0007669"/>
    <property type="project" value="UniProtKB-KW"/>
</dbReference>
<organism evidence="4 5">
    <name type="scientific">Limimonas halophila</name>
    <dbReference type="NCBI Taxonomy" id="1082479"/>
    <lineage>
        <taxon>Bacteria</taxon>
        <taxon>Pseudomonadati</taxon>
        <taxon>Pseudomonadota</taxon>
        <taxon>Alphaproteobacteria</taxon>
        <taxon>Rhodospirillales</taxon>
        <taxon>Rhodovibrionaceae</taxon>
        <taxon>Limimonas</taxon>
    </lineage>
</organism>
<protein>
    <submittedName>
        <fullName evidence="4">Phage integrase family protein</fullName>
    </submittedName>
</protein>
<dbReference type="AlphaFoldDB" id="A0A1G7MBJ3"/>
<evidence type="ECO:0000313" key="5">
    <source>
        <dbReference type="Proteomes" id="UP000199415"/>
    </source>
</evidence>
<dbReference type="InterPro" id="IPR013762">
    <property type="entry name" value="Integrase-like_cat_sf"/>
</dbReference>
<keyword evidence="5" id="KW-1185">Reference proteome</keyword>
<keyword evidence="1" id="KW-0233">DNA recombination</keyword>
<sequence>MHIHATPDEDPGPARKVKSAAGWRRIPIHETVLALGFLDHVEQQRLKGERRVFPELKPGGTAQRYGYKVSKDFSRYAHQLDLAGATFHGLRHTAITALARAEVYPDTINRLNGHEISGERGRYVKDIPLPQLQAAINAIAYDGIDADLIAGARGASKRRPTPS</sequence>
<name>A0A1G7MBJ3_9PROT</name>
<dbReference type="GO" id="GO:0003677">
    <property type="term" value="F:DNA binding"/>
    <property type="evidence" value="ECO:0007669"/>
    <property type="project" value="InterPro"/>
</dbReference>
<accession>A0A1G7MBJ3</accession>
<dbReference type="OrthoDB" id="9784724at2"/>
<dbReference type="Pfam" id="PF00589">
    <property type="entry name" value="Phage_integrase"/>
    <property type="match status" value="1"/>
</dbReference>
<feature type="region of interest" description="Disordered" evidence="2">
    <location>
        <begin position="1"/>
        <end position="20"/>
    </location>
</feature>
<evidence type="ECO:0000259" key="3">
    <source>
        <dbReference type="Pfam" id="PF00589"/>
    </source>
</evidence>
<dbReference type="GO" id="GO:0015074">
    <property type="term" value="P:DNA integration"/>
    <property type="evidence" value="ECO:0007669"/>
    <property type="project" value="InterPro"/>
</dbReference>
<reference evidence="4 5" key="1">
    <citation type="submission" date="2016-10" db="EMBL/GenBank/DDBJ databases">
        <authorList>
            <person name="de Groot N.N."/>
        </authorList>
    </citation>
    <scope>NUCLEOTIDE SEQUENCE [LARGE SCALE GENOMIC DNA]</scope>
    <source>
        <strain evidence="4 5">DSM 25584</strain>
    </source>
</reference>
<dbReference type="InterPro" id="IPR002104">
    <property type="entry name" value="Integrase_catalytic"/>
</dbReference>
<dbReference type="Proteomes" id="UP000199415">
    <property type="component" value="Unassembled WGS sequence"/>
</dbReference>
<evidence type="ECO:0000256" key="2">
    <source>
        <dbReference type="SAM" id="MobiDB-lite"/>
    </source>
</evidence>
<dbReference type="SUPFAM" id="SSF56349">
    <property type="entry name" value="DNA breaking-rejoining enzymes"/>
    <property type="match status" value="1"/>
</dbReference>
<dbReference type="Gene3D" id="1.10.443.10">
    <property type="entry name" value="Intergrase catalytic core"/>
    <property type="match status" value="1"/>
</dbReference>
<gene>
    <name evidence="4" type="ORF">SAMN05216241_101554</name>
</gene>